<organism evidence="2 3">
    <name type="scientific">Vairimorpha ceranae (strain BRL01)</name>
    <name type="common">Microsporidian parasite</name>
    <name type="synonym">Nosema ceranae</name>
    <dbReference type="NCBI Taxonomy" id="578460"/>
    <lineage>
        <taxon>Eukaryota</taxon>
        <taxon>Fungi</taxon>
        <taxon>Fungi incertae sedis</taxon>
        <taxon>Microsporidia</taxon>
        <taxon>Nosematidae</taxon>
        <taxon>Vairimorpha</taxon>
    </lineage>
</organism>
<accession>C4VBE9</accession>
<evidence type="ECO:0000313" key="2">
    <source>
        <dbReference type="EMBL" id="EEQ81453.1"/>
    </source>
</evidence>
<dbReference type="HOGENOM" id="CLU_987295_0_0_1"/>
<dbReference type="AlphaFoldDB" id="C4VBE9"/>
<dbReference type="KEGG" id="nce:NCER_102105"/>
<dbReference type="EMBL" id="ACOL01000512">
    <property type="protein sequence ID" value="EEQ81453.1"/>
    <property type="molecule type" value="Genomic_DNA"/>
</dbReference>
<feature type="region of interest" description="Disordered" evidence="1">
    <location>
        <begin position="230"/>
        <end position="249"/>
    </location>
</feature>
<reference evidence="2 3" key="1">
    <citation type="journal article" date="2009" name="PLoS Pathog.">
        <title>Genomic analyses of the microsporidian Nosema ceranae, an emergent pathogen of honey bees.</title>
        <authorList>
            <person name="Cornman R.S."/>
            <person name="Chen Y.P."/>
            <person name="Schatz M.C."/>
            <person name="Street C."/>
            <person name="Zhao Y."/>
            <person name="Desany B."/>
            <person name="Egholm M."/>
            <person name="Hutchison S."/>
            <person name="Pettis J.S."/>
            <person name="Lipkin W.I."/>
            <person name="Evans J.D."/>
        </authorList>
    </citation>
    <scope>NUCLEOTIDE SEQUENCE [LARGE SCALE GENOMIC DNA]</scope>
    <source>
        <strain evidence="2 3">BRL01</strain>
    </source>
</reference>
<dbReference type="VEuPathDB" id="MicrosporidiaDB:NCER_102105"/>
<comment type="caution">
    <text evidence="2">The sequence shown here is derived from an EMBL/GenBank/DDBJ whole genome shotgun (WGS) entry which is preliminary data.</text>
</comment>
<name>C4VBE9_VAIC1</name>
<dbReference type="Proteomes" id="UP000009082">
    <property type="component" value="Unassembled WGS sequence"/>
</dbReference>
<proteinExistence type="predicted"/>
<feature type="non-terminal residue" evidence="2">
    <location>
        <position position="282"/>
    </location>
</feature>
<dbReference type="InParanoid" id="C4VBE9"/>
<protein>
    <submittedName>
        <fullName evidence="2">Uncharacterized protein</fullName>
    </submittedName>
</protein>
<evidence type="ECO:0000313" key="3">
    <source>
        <dbReference type="Proteomes" id="UP000009082"/>
    </source>
</evidence>
<gene>
    <name evidence="2" type="ORF">NCER_102105</name>
</gene>
<feature type="compositionally biased region" description="Polar residues" evidence="1">
    <location>
        <begin position="230"/>
        <end position="240"/>
    </location>
</feature>
<sequence>MLFLFQIIFCSQQILDHNEPLDLRINISSTPRAYENKDFCENVGMQQKSQEATKAVDKYLDVNQSDSNLLTYFTGKDLKSRCKDVDYDLCNFSSLITEENNLMPPSCTRSTVIKYVSKKHHCASEESRNDTKRLKASNILENHTMEHSQIGTSRNDNKNLLLHKNQNDLIQEQYVTSENNAFLQKNNNVLVFSKNQNYYLKTNGVNELNDVQTDALFNFDNVLLKNTSKGSYSLNNSYKNDNNEKDKGTKPKIIILSNIQTNGNDFTLKSKRKIKTSRITLK</sequence>
<evidence type="ECO:0000256" key="1">
    <source>
        <dbReference type="SAM" id="MobiDB-lite"/>
    </source>
</evidence>